<keyword evidence="2" id="KW-1185">Reference proteome</keyword>
<dbReference type="InterPro" id="IPR007822">
    <property type="entry name" value="LANC-like"/>
</dbReference>
<dbReference type="Proteomes" id="UP001168883">
    <property type="component" value="Unassembled WGS sequence"/>
</dbReference>
<dbReference type="PRINTS" id="PR01950">
    <property type="entry name" value="LANCSUPER"/>
</dbReference>
<gene>
    <name evidence="1" type="ORF">Q3C12_07655</name>
</gene>
<dbReference type="EMBL" id="JAUMKJ010000007">
    <property type="protein sequence ID" value="MDO3676875.1"/>
    <property type="molecule type" value="Genomic_DNA"/>
</dbReference>
<dbReference type="SMART" id="SM01260">
    <property type="entry name" value="LANC_like"/>
    <property type="match status" value="1"/>
</dbReference>
<name>A0ABT8V629_9BACL</name>
<dbReference type="SUPFAM" id="SSF158745">
    <property type="entry name" value="LanC-like"/>
    <property type="match status" value="1"/>
</dbReference>
<evidence type="ECO:0000313" key="1">
    <source>
        <dbReference type="EMBL" id="MDO3676875.1"/>
    </source>
</evidence>
<evidence type="ECO:0000313" key="2">
    <source>
        <dbReference type="Proteomes" id="UP001168883"/>
    </source>
</evidence>
<dbReference type="PRINTS" id="PR01955">
    <property type="entry name" value="LANCFRANKIA"/>
</dbReference>
<comment type="caution">
    <text evidence="1">The sequence shown here is derived from an EMBL/GenBank/DDBJ whole genome shotgun (WGS) entry which is preliminary data.</text>
</comment>
<dbReference type="InterPro" id="IPR033889">
    <property type="entry name" value="LanC"/>
</dbReference>
<sequence>MEAAKEWVSTTAKSELAASLSLELANRLKDPARVKQIVTAPGNISMLGGHPWDDVALSAGYPGTILLFTEWDRQAPDEGWDIVAHSHLLALQEGLRQNGCSNISMFCGLSGAAFAVMSASRKGTRYTEFMAELNERIADGALDMVKDFKRSFDTEKGVSPKVYDVIMGLTGTGRYLLEWKHNDKAASALSAILEYLVELTYPIEVNGCTVPGWYVPQKYQFSDQDKMSFPNGSFNCGLAHGIPGPLVLMSLALQKGVEVKEQRTAMRRIAQWLIDHAAMGEHGHFWPSVISFEQETAQEGEELQRTRDAWCYGSAGVARSLFLAGRALGDELFCRWGVRGFDSIFARPEEQWRLDGPTFCHGHCGLMQMTLRMAQDTGEERFKGYVDRLLDIVLRYYEPDSPLGFRDLEVTQGIEKAGLLDGTPGVALTLLSLSLRTEPTWDYPFLIA</sequence>
<dbReference type="RefSeq" id="WP_025848545.1">
    <property type="nucleotide sequence ID" value="NZ_JAUMKJ010000007.1"/>
</dbReference>
<protein>
    <submittedName>
        <fullName evidence="1">Lanthionine synthetase C family protein</fullName>
    </submittedName>
</protein>
<proteinExistence type="predicted"/>
<organism evidence="1 2">
    <name type="scientific">Paenibacillus ehimensis</name>
    <dbReference type="NCBI Taxonomy" id="79264"/>
    <lineage>
        <taxon>Bacteria</taxon>
        <taxon>Bacillati</taxon>
        <taxon>Bacillota</taxon>
        <taxon>Bacilli</taxon>
        <taxon>Bacillales</taxon>
        <taxon>Paenibacillaceae</taxon>
        <taxon>Paenibacillus</taxon>
    </lineage>
</organism>
<accession>A0ABT8V629</accession>
<reference evidence="1" key="1">
    <citation type="submission" date="2023-07" db="EMBL/GenBank/DDBJ databases">
        <authorList>
            <person name="Aktuganov G."/>
            <person name="Boyko T."/>
            <person name="Delegan Y."/>
            <person name="Galimzianova N."/>
            <person name="Gilvanova E."/>
            <person name="Korobov V."/>
            <person name="Kuzmina L."/>
            <person name="Melentiev A."/>
            <person name="Milman P."/>
            <person name="Ryabova A."/>
            <person name="Stupak E."/>
            <person name="Yasakov T."/>
            <person name="Zharikova N."/>
            <person name="Zhurenko E."/>
        </authorList>
    </citation>
    <scope>NUCLEOTIDE SEQUENCE</scope>
    <source>
        <strain evidence="1">IB-739</strain>
    </source>
</reference>
<dbReference type="CDD" id="cd04793">
    <property type="entry name" value="LanC"/>
    <property type="match status" value="1"/>
</dbReference>
<dbReference type="Gene3D" id="1.50.10.20">
    <property type="match status" value="1"/>
</dbReference>
<dbReference type="Pfam" id="PF05147">
    <property type="entry name" value="LANC_like"/>
    <property type="match status" value="1"/>
</dbReference>